<dbReference type="GO" id="GO:0046872">
    <property type="term" value="F:metal ion binding"/>
    <property type="evidence" value="ECO:0007669"/>
    <property type="project" value="InterPro"/>
</dbReference>
<dbReference type="SUPFAM" id="SSF63411">
    <property type="entry name" value="LuxS/MPP-like metallohydrolase"/>
    <property type="match status" value="2"/>
</dbReference>
<dbReference type="Pfam" id="PF00675">
    <property type="entry name" value="Peptidase_M16"/>
    <property type="match status" value="1"/>
</dbReference>
<keyword evidence="4" id="KW-1185">Reference proteome</keyword>
<sequence>MKSFQLEQIGETLYHKKLENGLDVFLLPRMEMEKTYGIFSTKYGSIDQTFTPIGQSDYTTVPDGIAHFLEHKLFEKEDGDVFQQFSKQGASANAYTSFTRTSYLFSSTENVKENVQTLLDFVQEPYFTEETVEKEKGIIGQEIKMYDDQPDWRLFFGTIGSLYHHHPVKIDIAGTVESIQQITKDDLYTCYETFYHPSNMILLITGSFDPETMLQDVEDNQRKKSFRPADNIQRSFPDEPVSVAEKEREIRMPVSTSKCLVGIKQNPAQLTSDHIPKLKLVTQMVYDFFFSRSGEYYEELYREGLIEDEFDYEIHIENNFGFSMIGGDSTKPKELSARLREMLLQLKQEEISDENFERMKRKKQGDLIRTLNSLEATANQFIDYHQLGLNYFDVYETLNTMTKDDFSSILAEWIKEEQISTCYVLPES</sequence>
<dbReference type="RefSeq" id="WP_174495400.1">
    <property type="nucleotide sequence ID" value="NZ_CADDWK010000003.1"/>
</dbReference>
<comment type="caution">
    <text evidence="3">The sequence shown here is derived from an EMBL/GenBank/DDBJ whole genome shotgun (WGS) entry which is preliminary data.</text>
</comment>
<proteinExistence type="predicted"/>
<dbReference type="AlphaFoldDB" id="A0A841Q392"/>
<evidence type="ECO:0000313" key="4">
    <source>
        <dbReference type="Proteomes" id="UP000581688"/>
    </source>
</evidence>
<dbReference type="Pfam" id="PF05193">
    <property type="entry name" value="Peptidase_M16_C"/>
    <property type="match status" value="1"/>
</dbReference>
<dbReference type="InterPro" id="IPR050361">
    <property type="entry name" value="MPP/UQCRC_Complex"/>
</dbReference>
<dbReference type="InterPro" id="IPR011249">
    <property type="entry name" value="Metalloenz_LuxS/M16"/>
</dbReference>
<dbReference type="Gene3D" id="3.30.830.10">
    <property type="entry name" value="Metalloenzyme, LuxS/M16 peptidase-like"/>
    <property type="match status" value="2"/>
</dbReference>
<organism evidence="3 4">
    <name type="scientific">Salirhabdus euzebyi</name>
    <dbReference type="NCBI Taxonomy" id="394506"/>
    <lineage>
        <taxon>Bacteria</taxon>
        <taxon>Bacillati</taxon>
        <taxon>Bacillota</taxon>
        <taxon>Bacilli</taxon>
        <taxon>Bacillales</taxon>
        <taxon>Bacillaceae</taxon>
        <taxon>Salirhabdus</taxon>
    </lineage>
</organism>
<dbReference type="PANTHER" id="PTHR11851">
    <property type="entry name" value="METALLOPROTEASE"/>
    <property type="match status" value="1"/>
</dbReference>
<gene>
    <name evidence="3" type="ORF">HNQ94_001304</name>
</gene>
<dbReference type="Proteomes" id="UP000581688">
    <property type="component" value="Unassembled WGS sequence"/>
</dbReference>
<dbReference type="EMBL" id="JACHGH010000003">
    <property type="protein sequence ID" value="MBB6452858.1"/>
    <property type="molecule type" value="Genomic_DNA"/>
</dbReference>
<evidence type="ECO:0000259" key="2">
    <source>
        <dbReference type="Pfam" id="PF05193"/>
    </source>
</evidence>
<name>A0A841Q392_9BACI</name>
<dbReference type="InterPro" id="IPR007863">
    <property type="entry name" value="Peptidase_M16_C"/>
</dbReference>
<reference evidence="3 4" key="1">
    <citation type="submission" date="2020-08" db="EMBL/GenBank/DDBJ databases">
        <title>Genomic Encyclopedia of Type Strains, Phase IV (KMG-IV): sequencing the most valuable type-strain genomes for metagenomic binning, comparative biology and taxonomic classification.</title>
        <authorList>
            <person name="Goeker M."/>
        </authorList>
    </citation>
    <scope>NUCLEOTIDE SEQUENCE [LARGE SCALE GENOMIC DNA]</scope>
    <source>
        <strain evidence="3 4">DSM 19612</strain>
    </source>
</reference>
<dbReference type="NCBIfam" id="NF047421">
    <property type="entry name" value="YfmH_fam"/>
    <property type="match status" value="1"/>
</dbReference>
<feature type="domain" description="Peptidase M16 C-terminal" evidence="2">
    <location>
        <begin position="182"/>
        <end position="362"/>
    </location>
</feature>
<feature type="domain" description="Peptidase M16 N-terminal" evidence="1">
    <location>
        <begin position="63"/>
        <end position="172"/>
    </location>
</feature>
<dbReference type="PANTHER" id="PTHR11851:SF134">
    <property type="entry name" value="ZINC-DEPENDENT PROTEASE"/>
    <property type="match status" value="1"/>
</dbReference>
<accession>A0A841Q392</accession>
<protein>
    <submittedName>
        <fullName evidence="3">Putative Zn-dependent peptidase</fullName>
    </submittedName>
</protein>
<dbReference type="InterPro" id="IPR011765">
    <property type="entry name" value="Pept_M16_N"/>
</dbReference>
<evidence type="ECO:0000313" key="3">
    <source>
        <dbReference type="EMBL" id="MBB6452858.1"/>
    </source>
</evidence>
<evidence type="ECO:0000259" key="1">
    <source>
        <dbReference type="Pfam" id="PF00675"/>
    </source>
</evidence>